<evidence type="ECO:0000313" key="1">
    <source>
        <dbReference type="EMBL" id="KAF0711170.1"/>
    </source>
</evidence>
<evidence type="ECO:0000313" key="2">
    <source>
        <dbReference type="Proteomes" id="UP000478052"/>
    </source>
</evidence>
<accession>A0A6G0VY85</accession>
<proteinExistence type="predicted"/>
<name>A0A6G0VY85_APHCR</name>
<protein>
    <submittedName>
        <fullName evidence="1">Uncharacterized protein</fullName>
    </submittedName>
</protein>
<sequence length="628" mass="72786">MDHRPAVLNGTYFEVVVEKNENVLARCMLCKVDKREEKHISGSYKHTSNFRTHVKRIYSGKLEEFEQFVKSHSSTKVKNKHLGTPKQKKLKLDFNNISKQQLLDTNIMNYIVNNMKPLSTVENDDFKKIIHDLDSDVKIISRRKLTKNIGEEYESTVNTMKLFFQKNKQIYVCTTADIWSTKHRSFLGITGHWIEPNTLELRGCVLACRRFIGIHSFDKIADLMADIFSEFNLTCDQVISTITDNGSNFVKAFKEFGLKLKIVSEESDEEDEEEDDNQELTFVHIGHDSNTFLLPYHLRCASHTLSLLATTDFNNILKTSTTNRYHHPAIAKCSSLWNMSRKPKSSEIISNILNCSLLFPIITRWNSLFNSVSQLLKYRDKLNTLTKELDLKFHFKEVDIDYLSEYVQLMKPIAIVLDHLQGETNVYYGNLIPTLFSLRIRIQLLKEHNFRYAANLIDPLLKSLKKRFKLFYDLSPEVNEAILASCFHPAFKLRWIPENNEVEKKRIQNLCINTVEKFVMETSVIDTSAEADEDDFFVFSSQEQTKADSKANLEVIQFFNDKNKSLSILNNYVAIKKLFVKFNTNLCSSAPVERLFSFAGFINCATRRNLSDQNFEKLVFLKGNKSYS</sequence>
<organism evidence="1 2">
    <name type="scientific">Aphis craccivora</name>
    <name type="common">Cowpea aphid</name>
    <dbReference type="NCBI Taxonomy" id="307492"/>
    <lineage>
        <taxon>Eukaryota</taxon>
        <taxon>Metazoa</taxon>
        <taxon>Ecdysozoa</taxon>
        <taxon>Arthropoda</taxon>
        <taxon>Hexapoda</taxon>
        <taxon>Insecta</taxon>
        <taxon>Pterygota</taxon>
        <taxon>Neoptera</taxon>
        <taxon>Paraneoptera</taxon>
        <taxon>Hemiptera</taxon>
        <taxon>Sternorrhyncha</taxon>
        <taxon>Aphidomorpha</taxon>
        <taxon>Aphidoidea</taxon>
        <taxon>Aphididae</taxon>
        <taxon>Aphidini</taxon>
        <taxon>Aphis</taxon>
        <taxon>Aphis</taxon>
    </lineage>
</organism>
<dbReference type="OrthoDB" id="6587994at2759"/>
<dbReference type="PANTHER" id="PTHR47501:SF5">
    <property type="entry name" value="HAT C-TERMINAL DIMERISATION DOMAIN-CONTAINING PROTEIN"/>
    <property type="match status" value="1"/>
</dbReference>
<dbReference type="EMBL" id="VUJU01011371">
    <property type="protein sequence ID" value="KAF0711170.1"/>
    <property type="molecule type" value="Genomic_DNA"/>
</dbReference>
<dbReference type="PANTHER" id="PTHR47501">
    <property type="entry name" value="TRANSPOSASE-RELATED"/>
    <property type="match status" value="1"/>
</dbReference>
<dbReference type="InterPro" id="IPR012337">
    <property type="entry name" value="RNaseH-like_sf"/>
</dbReference>
<dbReference type="AlphaFoldDB" id="A0A6G0VY85"/>
<reference evidence="1 2" key="1">
    <citation type="submission" date="2019-08" db="EMBL/GenBank/DDBJ databases">
        <title>Whole genome of Aphis craccivora.</title>
        <authorList>
            <person name="Voronova N.V."/>
            <person name="Shulinski R.S."/>
            <person name="Bandarenka Y.V."/>
            <person name="Zhorov D.G."/>
            <person name="Warner D."/>
        </authorList>
    </citation>
    <scope>NUCLEOTIDE SEQUENCE [LARGE SCALE GENOMIC DNA]</scope>
    <source>
        <strain evidence="1">180601</strain>
        <tissue evidence="1">Whole Body</tissue>
    </source>
</reference>
<keyword evidence="2" id="KW-1185">Reference proteome</keyword>
<dbReference type="Proteomes" id="UP000478052">
    <property type="component" value="Unassembled WGS sequence"/>
</dbReference>
<comment type="caution">
    <text evidence="1">The sequence shown here is derived from an EMBL/GenBank/DDBJ whole genome shotgun (WGS) entry which is preliminary data.</text>
</comment>
<dbReference type="SUPFAM" id="SSF53098">
    <property type="entry name" value="Ribonuclease H-like"/>
    <property type="match status" value="1"/>
</dbReference>
<gene>
    <name evidence="1" type="ORF">FWK35_00033721</name>
</gene>